<dbReference type="AlphaFoldDB" id="A0A238L655"/>
<dbReference type="Proteomes" id="UP000207598">
    <property type="component" value="Unassembled WGS sequence"/>
</dbReference>
<organism evidence="2 3">
    <name type="scientific">Maliponia aquimaris</name>
    <dbReference type="NCBI Taxonomy" id="1673631"/>
    <lineage>
        <taxon>Bacteria</taxon>
        <taxon>Pseudomonadati</taxon>
        <taxon>Pseudomonadota</taxon>
        <taxon>Alphaproteobacteria</taxon>
        <taxon>Rhodobacterales</taxon>
        <taxon>Paracoccaceae</taxon>
        <taxon>Maliponia</taxon>
    </lineage>
</organism>
<evidence type="ECO:0000256" key="1">
    <source>
        <dbReference type="SAM" id="SignalP"/>
    </source>
</evidence>
<feature type="chain" id="PRO_5012602016" description="MORN repeat protein" evidence="1">
    <location>
        <begin position="18"/>
        <end position="115"/>
    </location>
</feature>
<evidence type="ECO:0008006" key="4">
    <source>
        <dbReference type="Google" id="ProtNLM"/>
    </source>
</evidence>
<sequence length="115" mass="12253">MRALLLAALLTATPLAAQDTGQFTDLTGSYRVEGRNPDGSAYSGTLTLTASGPRYIGDWTIAGQSFRGSGTLDGRILTLQWSEGAEPVVYVLMPDGALHGTWADGRALDRLEPQR</sequence>
<dbReference type="RefSeq" id="WP_245853608.1">
    <property type="nucleotide sequence ID" value="NZ_FXYF01000023.1"/>
</dbReference>
<keyword evidence="3" id="KW-1185">Reference proteome</keyword>
<reference evidence="2 3" key="1">
    <citation type="submission" date="2017-05" db="EMBL/GenBank/DDBJ databases">
        <authorList>
            <person name="Song R."/>
            <person name="Chenine A.L."/>
            <person name="Ruprecht R.M."/>
        </authorList>
    </citation>
    <scope>NUCLEOTIDE SEQUENCE [LARGE SCALE GENOMIC DNA]</scope>
    <source>
        <strain evidence="2 3">CECT 8898</strain>
    </source>
</reference>
<keyword evidence="1" id="KW-0732">Signal</keyword>
<gene>
    <name evidence="2" type="ORF">MAA8898_04804</name>
</gene>
<protein>
    <recommendedName>
        <fullName evidence="4">MORN repeat protein</fullName>
    </recommendedName>
</protein>
<name>A0A238L655_9RHOB</name>
<feature type="signal peptide" evidence="1">
    <location>
        <begin position="1"/>
        <end position="17"/>
    </location>
</feature>
<accession>A0A238L655</accession>
<proteinExistence type="predicted"/>
<dbReference type="EMBL" id="FXYF01000023">
    <property type="protein sequence ID" value="SMX50479.1"/>
    <property type="molecule type" value="Genomic_DNA"/>
</dbReference>
<evidence type="ECO:0000313" key="2">
    <source>
        <dbReference type="EMBL" id="SMX50479.1"/>
    </source>
</evidence>
<evidence type="ECO:0000313" key="3">
    <source>
        <dbReference type="Proteomes" id="UP000207598"/>
    </source>
</evidence>